<keyword evidence="1" id="KW-0732">Signal</keyword>
<protein>
    <submittedName>
        <fullName evidence="2">Putative ovule protein</fullName>
    </submittedName>
</protein>
<accession>A0A0V0HA58</accession>
<feature type="chain" id="PRO_5006865788" evidence="1">
    <location>
        <begin position="26"/>
        <end position="82"/>
    </location>
</feature>
<proteinExistence type="predicted"/>
<reference evidence="2" key="1">
    <citation type="submission" date="2015-12" db="EMBL/GenBank/DDBJ databases">
        <title>Gene expression during late stages of embryo sac development: a critical building block for successful pollen-pistil interactions.</title>
        <authorList>
            <person name="Liu Y."/>
            <person name="Joly V."/>
            <person name="Sabar M."/>
            <person name="Matton D.P."/>
        </authorList>
    </citation>
    <scope>NUCLEOTIDE SEQUENCE</scope>
</reference>
<evidence type="ECO:0000313" key="2">
    <source>
        <dbReference type="EMBL" id="JAP16363.1"/>
    </source>
</evidence>
<sequence>MSSPGSHLWNCWLAYFIVHNQVVDCELLFSFSEEIFCLGSSRVNSETTTIIFCWNTSLNNTFCIFLVHVLAKYFVLGKCSIL</sequence>
<name>A0A0V0HA58_SOLCH</name>
<feature type="signal peptide" evidence="1">
    <location>
        <begin position="1"/>
        <end position="25"/>
    </location>
</feature>
<dbReference type="AlphaFoldDB" id="A0A0V0HA58"/>
<organism evidence="2">
    <name type="scientific">Solanum chacoense</name>
    <name type="common">Chaco potato</name>
    <dbReference type="NCBI Taxonomy" id="4108"/>
    <lineage>
        <taxon>Eukaryota</taxon>
        <taxon>Viridiplantae</taxon>
        <taxon>Streptophyta</taxon>
        <taxon>Embryophyta</taxon>
        <taxon>Tracheophyta</taxon>
        <taxon>Spermatophyta</taxon>
        <taxon>Magnoliopsida</taxon>
        <taxon>eudicotyledons</taxon>
        <taxon>Gunneridae</taxon>
        <taxon>Pentapetalae</taxon>
        <taxon>asterids</taxon>
        <taxon>lamiids</taxon>
        <taxon>Solanales</taxon>
        <taxon>Solanaceae</taxon>
        <taxon>Solanoideae</taxon>
        <taxon>Solaneae</taxon>
        <taxon>Solanum</taxon>
    </lineage>
</organism>
<evidence type="ECO:0000256" key="1">
    <source>
        <dbReference type="SAM" id="SignalP"/>
    </source>
</evidence>
<dbReference type="EMBL" id="GEDG01023927">
    <property type="protein sequence ID" value="JAP16363.1"/>
    <property type="molecule type" value="Transcribed_RNA"/>
</dbReference>